<organism evidence="1 2">
    <name type="scientific">Cohnella candidum</name>
    <dbReference type="NCBI Taxonomy" id="2674991"/>
    <lineage>
        <taxon>Bacteria</taxon>
        <taxon>Bacillati</taxon>
        <taxon>Bacillota</taxon>
        <taxon>Bacilli</taxon>
        <taxon>Bacillales</taxon>
        <taxon>Paenibacillaceae</taxon>
        <taxon>Cohnella</taxon>
    </lineage>
</organism>
<dbReference type="EMBL" id="CP033433">
    <property type="protein sequence ID" value="AYQ72575.1"/>
    <property type="molecule type" value="Genomic_DNA"/>
</dbReference>
<keyword evidence="2" id="KW-1185">Reference proteome</keyword>
<dbReference type="KEGG" id="coh:EAV92_08350"/>
<reference evidence="1 2" key="1">
    <citation type="submission" date="2018-10" db="EMBL/GenBank/DDBJ databases">
        <title>Genome Sequence of Cohnella sp.</title>
        <authorList>
            <person name="Srinivasan S."/>
            <person name="Kim M.K."/>
        </authorList>
    </citation>
    <scope>NUCLEOTIDE SEQUENCE [LARGE SCALE GENOMIC DNA]</scope>
    <source>
        <strain evidence="1 2">18JY8-7</strain>
    </source>
</reference>
<accession>A0A3G3JWI6</accession>
<name>A0A3G3JWI6_9BACL</name>
<protein>
    <submittedName>
        <fullName evidence="1">Uncharacterized protein</fullName>
    </submittedName>
</protein>
<gene>
    <name evidence="1" type="ORF">EAV92_08350</name>
</gene>
<dbReference type="AlphaFoldDB" id="A0A3G3JWI6"/>
<evidence type="ECO:0000313" key="2">
    <source>
        <dbReference type="Proteomes" id="UP000269097"/>
    </source>
</evidence>
<dbReference type="RefSeq" id="WP_123040635.1">
    <property type="nucleotide sequence ID" value="NZ_CP033433.1"/>
</dbReference>
<dbReference type="Proteomes" id="UP000269097">
    <property type="component" value="Chromosome"/>
</dbReference>
<sequence length="167" mass="18828">MTAHPPVSLTNIRVVTEQMLADRLEPVKTLAEEENEAYRVMKDAETGEHYLHYAVRHLNVAAGGLEEVYHQLMPLEHDDVIALALGSPDFTYPAHWNRAYLRNGPNGGFVWYDPDGASSQDGDYEAIAEEIRSRLASFRKEGRGGENEVGRLMEDIERIFDPDAEKS</sequence>
<proteinExistence type="predicted"/>
<evidence type="ECO:0000313" key="1">
    <source>
        <dbReference type="EMBL" id="AYQ72575.1"/>
    </source>
</evidence>